<protein>
    <submittedName>
        <fullName evidence="4">Uncharacterized protein</fullName>
    </submittedName>
</protein>
<dbReference type="InterPro" id="IPR008322">
    <property type="entry name" value="UPF0261"/>
</dbReference>
<dbReference type="GO" id="GO:0007017">
    <property type="term" value="P:microtubule-based process"/>
    <property type="evidence" value="ECO:0007669"/>
    <property type="project" value="InterPro"/>
</dbReference>
<evidence type="ECO:0000313" key="5">
    <source>
        <dbReference type="Proteomes" id="UP000595703"/>
    </source>
</evidence>
<dbReference type="EMBL" id="AP018365">
    <property type="protein sequence ID" value="BBB00858.1"/>
    <property type="molecule type" value="Genomic_DNA"/>
</dbReference>
<evidence type="ECO:0000256" key="1">
    <source>
        <dbReference type="SAM" id="MobiDB-lite"/>
    </source>
</evidence>
<proteinExistence type="predicted"/>
<keyword evidence="5" id="KW-1185">Reference proteome</keyword>
<reference evidence="4 5" key="4">
    <citation type="journal article" date="2020" name="Sci. Rep.">
        <title>beta-carboline chemical signals induce reveromycin production through a LuxR family regulator in Streptomyces sp. SN-593.</title>
        <authorList>
            <person name="Panthee S."/>
            <person name="Kito N."/>
            <person name="Hayashi T."/>
            <person name="Shimizu T."/>
            <person name="Ishikawa J."/>
            <person name="Hamamoto H."/>
            <person name="Osada H."/>
            <person name="Takahashi S."/>
        </authorList>
    </citation>
    <scope>NUCLEOTIDE SEQUENCE [LARGE SCALE GENOMIC DNA]</scope>
    <source>
        <strain evidence="4 5">SN-593</strain>
    </source>
</reference>
<feature type="domain" description="UPF0261" evidence="2">
    <location>
        <begin position="8"/>
        <end position="176"/>
    </location>
</feature>
<gene>
    <name evidence="4" type="ORF">RVR_8032</name>
</gene>
<dbReference type="GO" id="GO:0005525">
    <property type="term" value="F:GTP binding"/>
    <property type="evidence" value="ECO:0007669"/>
    <property type="project" value="InterPro"/>
</dbReference>
<reference evidence="4 5" key="3">
    <citation type="journal article" date="2011" name="Nat. Chem. Biol.">
        <title>Reveromycin A biosynthesis uses RevG and RevJ for stereospecific spiroacetal formation.</title>
        <authorList>
            <person name="Takahashi S."/>
            <person name="Toyoda A."/>
            <person name="Sekiyama Y."/>
            <person name="Takagi H."/>
            <person name="Nogawa T."/>
            <person name="Uramoto M."/>
            <person name="Suzuki R."/>
            <person name="Koshino H."/>
            <person name="Kumano T."/>
            <person name="Panthee S."/>
            <person name="Dairi T."/>
            <person name="Ishikawa J."/>
            <person name="Ikeda H."/>
            <person name="Sakaki Y."/>
            <person name="Osada H."/>
        </authorList>
    </citation>
    <scope>NUCLEOTIDE SEQUENCE [LARGE SCALE GENOMIC DNA]</scope>
    <source>
        <strain evidence="4 5">SN-593</strain>
    </source>
</reference>
<feature type="domain" description="UPF0261" evidence="3">
    <location>
        <begin position="185"/>
        <end position="401"/>
    </location>
</feature>
<name>A0A7U3VRH7_9ACTN</name>
<sequence length="436" mass="43734">MTTPPARLAVAATLDTKGPAVRVVLDELRRRGCPALVVDTGTGAPRAVVPDIAARQVERIGLDALGAEPGTGRGRLAAMGAGLAALVDESRRAGSIGGLMAIGGGTGAGICSAALRRAPVGFPRMLVSTGVTDDVSALVGVGDVHLVQPVVDFHGGGELLEVVLRRAAAAMAAVVSLPYRPAGDRPQVGVTSFGVTEAAVERVVAGLEQRGFGVCVFHARGSGGRAMEAMVDQGALAAVVDLTTTELTDEVAGGARSAGPHRLEAALRAGIPCVLAPGALDVVNFGPPDSVPEALADRPTVRHSPTTTLVRARAADGEAVAEDIAAKVAAAAHPERVRVVVPARGFSALDAPGQPFHDPAADAAFTERLRRVLPGGVPVRVVDAHLADGAFAAALLAEFDAVARLAGLAPPTAGTPPTATTAATATTEGTKGSEAT</sequence>
<dbReference type="PROSITE" id="PS00227">
    <property type="entry name" value="TUBULIN"/>
    <property type="match status" value="1"/>
</dbReference>
<dbReference type="RefSeq" id="WP_202236829.1">
    <property type="nucleotide sequence ID" value="NZ_AP018365.1"/>
</dbReference>
<organism evidence="4 5">
    <name type="scientific">Actinacidiphila reveromycinica</name>
    <dbReference type="NCBI Taxonomy" id="659352"/>
    <lineage>
        <taxon>Bacteria</taxon>
        <taxon>Bacillati</taxon>
        <taxon>Actinomycetota</taxon>
        <taxon>Actinomycetes</taxon>
        <taxon>Kitasatosporales</taxon>
        <taxon>Streptomycetaceae</taxon>
        <taxon>Actinacidiphila</taxon>
    </lineage>
</organism>
<dbReference type="AlphaFoldDB" id="A0A7U3VRH7"/>
<dbReference type="InterPro" id="IPR056778">
    <property type="entry name" value="UPF0261_C"/>
</dbReference>
<evidence type="ECO:0000259" key="3">
    <source>
        <dbReference type="Pfam" id="PF23189"/>
    </source>
</evidence>
<dbReference type="NCBIfam" id="NF002674">
    <property type="entry name" value="PRK02399.1-2"/>
    <property type="match status" value="1"/>
</dbReference>
<feature type="region of interest" description="Disordered" evidence="1">
    <location>
        <begin position="409"/>
        <end position="436"/>
    </location>
</feature>
<reference evidence="4 5" key="1">
    <citation type="journal article" date="2010" name="J. Bacteriol.">
        <title>Biochemical characterization of a novel indole prenyltransferase from Streptomyces sp. SN-593.</title>
        <authorList>
            <person name="Takahashi S."/>
            <person name="Takagi H."/>
            <person name="Toyoda A."/>
            <person name="Uramoto M."/>
            <person name="Nogawa T."/>
            <person name="Ueki M."/>
            <person name="Sakaki Y."/>
            <person name="Osada H."/>
        </authorList>
    </citation>
    <scope>NUCLEOTIDE SEQUENCE [LARGE SCALE GENOMIC DNA]</scope>
    <source>
        <strain evidence="4 5">SN-593</strain>
    </source>
</reference>
<accession>A0A7U3VRH7</accession>
<dbReference type="Proteomes" id="UP000595703">
    <property type="component" value="Chromosome"/>
</dbReference>
<dbReference type="KEGG" id="arev:RVR_8032"/>
<dbReference type="CDD" id="cd15488">
    <property type="entry name" value="Tm-1-like"/>
    <property type="match status" value="1"/>
</dbReference>
<evidence type="ECO:0000259" key="2">
    <source>
        <dbReference type="Pfam" id="PF06792"/>
    </source>
</evidence>
<dbReference type="Gene3D" id="3.40.50.12030">
    <property type="entry name" value="Uncharacterised protein family UPF0261, NC domain"/>
    <property type="match status" value="1"/>
</dbReference>
<dbReference type="Gene3D" id="3.40.50.12020">
    <property type="entry name" value="Uncharacterised protein family UPF0261, NN domain"/>
    <property type="match status" value="1"/>
</dbReference>
<dbReference type="GO" id="GO:0005874">
    <property type="term" value="C:microtubule"/>
    <property type="evidence" value="ECO:0007669"/>
    <property type="project" value="InterPro"/>
</dbReference>
<dbReference type="InterPro" id="IPR051353">
    <property type="entry name" value="Tobamovirus_resist_UPF0261"/>
</dbReference>
<dbReference type="Pfam" id="PF06792">
    <property type="entry name" value="UPF0261"/>
    <property type="match status" value="1"/>
</dbReference>
<dbReference type="PANTHER" id="PTHR31862">
    <property type="entry name" value="UPF0261 DOMAIN PROTEIN (AFU_ORTHOLOGUE AFUA_1G10120)"/>
    <property type="match status" value="1"/>
</dbReference>
<reference evidence="4 5" key="2">
    <citation type="journal article" date="2011" name="J. Antibiot.">
        <title>Furaquinocins I and J: novel polyketide isoprenoid hybrid compounds from Streptomyces reveromyceticus SN-593.</title>
        <authorList>
            <person name="Panthee S."/>
            <person name="Takahashi S."/>
            <person name="Takagi H."/>
            <person name="Nogawa T."/>
            <person name="Oowada E."/>
            <person name="Uramoto M."/>
            <person name="Osada H."/>
        </authorList>
    </citation>
    <scope>NUCLEOTIDE SEQUENCE [LARGE SCALE GENOMIC DNA]</scope>
    <source>
        <strain evidence="4 5">SN-593</strain>
    </source>
</reference>
<dbReference type="Pfam" id="PF23189">
    <property type="entry name" value="UPF0261_C"/>
    <property type="match status" value="1"/>
</dbReference>
<dbReference type="InterPro" id="IPR044122">
    <property type="entry name" value="UPF0261_N"/>
</dbReference>
<dbReference type="PIRSF" id="PIRSF033271">
    <property type="entry name" value="UCP033271"/>
    <property type="match status" value="1"/>
</dbReference>
<dbReference type="InterPro" id="IPR017975">
    <property type="entry name" value="Tubulin_CS"/>
</dbReference>
<dbReference type="PANTHER" id="PTHR31862:SF1">
    <property type="entry name" value="UPF0261 DOMAIN PROTEIN (AFU_ORTHOLOGUE AFUA_1G10120)"/>
    <property type="match status" value="1"/>
</dbReference>
<evidence type="ECO:0000313" key="4">
    <source>
        <dbReference type="EMBL" id="BBB00858.1"/>
    </source>
</evidence>